<sequence>MRAPLPPGVPLRAAVITCAFLAFRASWWAAVDPAHAHVLPVILWMLAALALTALLPTVDRAGGSE</sequence>
<proteinExistence type="predicted"/>
<gene>
    <name evidence="2" type="ORF">GCM10008939_06280</name>
</gene>
<keyword evidence="1" id="KW-1133">Transmembrane helix</keyword>
<accession>A0A917P776</accession>
<protein>
    <submittedName>
        <fullName evidence="2">Uncharacterized protein</fullName>
    </submittedName>
</protein>
<keyword evidence="1" id="KW-0812">Transmembrane</keyword>
<name>A0A917P776_9DEIO</name>
<comment type="caution">
    <text evidence="2">The sequence shown here is derived from an EMBL/GenBank/DDBJ whole genome shotgun (WGS) entry which is preliminary data.</text>
</comment>
<dbReference type="AlphaFoldDB" id="A0A917P776"/>
<reference evidence="2" key="2">
    <citation type="submission" date="2020-09" db="EMBL/GenBank/DDBJ databases">
        <authorList>
            <person name="Sun Q."/>
            <person name="Ohkuma M."/>
        </authorList>
    </citation>
    <scope>NUCLEOTIDE SEQUENCE</scope>
    <source>
        <strain evidence="2">JCM 14371</strain>
    </source>
</reference>
<reference evidence="2" key="1">
    <citation type="journal article" date="2014" name="Int. J. Syst. Evol. Microbiol.">
        <title>Complete genome sequence of Corynebacterium casei LMG S-19264T (=DSM 44701T), isolated from a smear-ripened cheese.</title>
        <authorList>
            <consortium name="US DOE Joint Genome Institute (JGI-PGF)"/>
            <person name="Walter F."/>
            <person name="Albersmeier A."/>
            <person name="Kalinowski J."/>
            <person name="Ruckert C."/>
        </authorList>
    </citation>
    <scope>NUCLEOTIDE SEQUENCE</scope>
    <source>
        <strain evidence="2">JCM 14371</strain>
    </source>
</reference>
<dbReference type="RefSeq" id="WP_188960730.1">
    <property type="nucleotide sequence ID" value="NZ_BMOE01000001.1"/>
</dbReference>
<keyword evidence="1" id="KW-0472">Membrane</keyword>
<dbReference type="Proteomes" id="UP000635726">
    <property type="component" value="Unassembled WGS sequence"/>
</dbReference>
<keyword evidence="3" id="KW-1185">Reference proteome</keyword>
<organism evidence="2 3">
    <name type="scientific">Deinococcus aquiradiocola</name>
    <dbReference type="NCBI Taxonomy" id="393059"/>
    <lineage>
        <taxon>Bacteria</taxon>
        <taxon>Thermotogati</taxon>
        <taxon>Deinococcota</taxon>
        <taxon>Deinococci</taxon>
        <taxon>Deinococcales</taxon>
        <taxon>Deinococcaceae</taxon>
        <taxon>Deinococcus</taxon>
    </lineage>
</organism>
<feature type="transmembrane region" description="Helical" evidence="1">
    <location>
        <begin position="12"/>
        <end position="30"/>
    </location>
</feature>
<dbReference type="EMBL" id="BMOE01000001">
    <property type="protein sequence ID" value="GGJ65136.1"/>
    <property type="molecule type" value="Genomic_DNA"/>
</dbReference>
<evidence type="ECO:0000313" key="2">
    <source>
        <dbReference type="EMBL" id="GGJ65136.1"/>
    </source>
</evidence>
<feature type="transmembrane region" description="Helical" evidence="1">
    <location>
        <begin position="36"/>
        <end position="55"/>
    </location>
</feature>
<evidence type="ECO:0000256" key="1">
    <source>
        <dbReference type="SAM" id="Phobius"/>
    </source>
</evidence>
<evidence type="ECO:0000313" key="3">
    <source>
        <dbReference type="Proteomes" id="UP000635726"/>
    </source>
</evidence>